<accession>A0ABW2MIM5</accession>
<organism evidence="2 3">
    <name type="scientific">Streptomyces caviscabies</name>
    <dbReference type="NCBI Taxonomy" id="90079"/>
    <lineage>
        <taxon>Bacteria</taxon>
        <taxon>Bacillati</taxon>
        <taxon>Actinomycetota</taxon>
        <taxon>Actinomycetes</taxon>
        <taxon>Kitasatosporales</taxon>
        <taxon>Streptomycetaceae</taxon>
        <taxon>Streptomyces</taxon>
    </lineage>
</organism>
<proteinExistence type="predicted"/>
<dbReference type="InterPro" id="IPR012349">
    <property type="entry name" value="Split_barrel_FMN-bd"/>
</dbReference>
<gene>
    <name evidence="2" type="ORF">ACFQW9_29350</name>
</gene>
<feature type="region of interest" description="Disordered" evidence="1">
    <location>
        <begin position="309"/>
        <end position="334"/>
    </location>
</feature>
<evidence type="ECO:0000313" key="3">
    <source>
        <dbReference type="Proteomes" id="UP001596509"/>
    </source>
</evidence>
<evidence type="ECO:0000256" key="1">
    <source>
        <dbReference type="SAM" id="MobiDB-lite"/>
    </source>
</evidence>
<evidence type="ECO:0000313" key="2">
    <source>
        <dbReference type="EMBL" id="MFC7354766.1"/>
    </source>
</evidence>
<dbReference type="RefSeq" id="WP_319287953.1">
    <property type="nucleotide sequence ID" value="NZ_JBHTCK010000010.1"/>
</dbReference>
<comment type="caution">
    <text evidence="2">The sequence shown here is derived from an EMBL/GenBank/DDBJ whole genome shotgun (WGS) entry which is preliminary data.</text>
</comment>
<feature type="compositionally biased region" description="Low complexity" evidence="1">
    <location>
        <begin position="318"/>
        <end position="334"/>
    </location>
</feature>
<protein>
    <submittedName>
        <fullName evidence="2">Uncharacterized protein</fullName>
    </submittedName>
</protein>
<reference evidence="3" key="1">
    <citation type="journal article" date="2019" name="Int. J. Syst. Evol. Microbiol.">
        <title>The Global Catalogue of Microorganisms (GCM) 10K type strain sequencing project: providing services to taxonomists for standard genome sequencing and annotation.</title>
        <authorList>
            <consortium name="The Broad Institute Genomics Platform"/>
            <consortium name="The Broad Institute Genome Sequencing Center for Infectious Disease"/>
            <person name="Wu L."/>
            <person name="Ma J."/>
        </authorList>
    </citation>
    <scope>NUCLEOTIDE SEQUENCE [LARGE SCALE GENOMIC DNA]</scope>
    <source>
        <strain evidence="3">ICMP 19430</strain>
    </source>
</reference>
<keyword evidence="3" id="KW-1185">Reference proteome</keyword>
<dbReference type="Proteomes" id="UP001596509">
    <property type="component" value="Unassembled WGS sequence"/>
</dbReference>
<dbReference type="EMBL" id="JBHTCK010000010">
    <property type="protein sequence ID" value="MFC7354766.1"/>
    <property type="molecule type" value="Genomic_DNA"/>
</dbReference>
<sequence>MTSTPLRWSDTAHEVLSGDLNVAVAYVTPAGGTVVVSVSPLGLTDRSAGRIGFTTSLGFPKKLERILRDPPVALAYHTREHGFARPEDYVLAQGDAVVDMRPSPRRLDDVIKASDRFFGRGKSGRAWDWLLHEYRRARVCVDVDVRRMTTWPDLAAYGPREVTGPAWPDAPAEQRAPENGTAPRVDVAKLSRKINPLPYRLLAYRGADGYPVVVPVEVVGRDHTGFRLLSPPGLLPPGGRRAGLLAHSFRPQNVGLAMMTFTGWLTARSETEAVYAPHTSTALAAPANRTVQALGNGILAKHGVWRAGRDGTGERLRGLAGRQGQQGQQRRQES</sequence>
<dbReference type="Gene3D" id="2.30.110.10">
    <property type="entry name" value="Electron Transport, Fmn-binding Protein, Chain A"/>
    <property type="match status" value="1"/>
</dbReference>
<name>A0ABW2MIM5_9ACTN</name>